<organism evidence="4 5">
    <name type="scientific">Agrococcus jenensis</name>
    <dbReference type="NCBI Taxonomy" id="46353"/>
    <lineage>
        <taxon>Bacteria</taxon>
        <taxon>Bacillati</taxon>
        <taxon>Actinomycetota</taxon>
        <taxon>Actinomycetes</taxon>
        <taxon>Micrococcales</taxon>
        <taxon>Microbacteriaceae</taxon>
        <taxon>Agrococcus</taxon>
    </lineage>
</organism>
<feature type="region of interest" description="Disordered" evidence="1">
    <location>
        <begin position="1"/>
        <end position="35"/>
    </location>
</feature>
<feature type="domain" description="DUF58" evidence="3">
    <location>
        <begin position="276"/>
        <end position="364"/>
    </location>
</feature>
<dbReference type="PANTHER" id="PTHR34351:SF1">
    <property type="entry name" value="SLR1927 PROTEIN"/>
    <property type="match status" value="1"/>
</dbReference>
<dbReference type="Pfam" id="PF01882">
    <property type="entry name" value="DUF58"/>
    <property type="match status" value="1"/>
</dbReference>
<dbReference type="PANTHER" id="PTHR34351">
    <property type="entry name" value="SLR1927 PROTEIN-RELATED"/>
    <property type="match status" value="1"/>
</dbReference>
<dbReference type="InterPro" id="IPR002881">
    <property type="entry name" value="DUF58"/>
</dbReference>
<evidence type="ECO:0000256" key="1">
    <source>
        <dbReference type="SAM" id="MobiDB-lite"/>
    </source>
</evidence>
<keyword evidence="2" id="KW-0812">Transmembrane</keyword>
<evidence type="ECO:0000259" key="3">
    <source>
        <dbReference type="Pfam" id="PF01882"/>
    </source>
</evidence>
<evidence type="ECO:0000313" key="5">
    <source>
        <dbReference type="Proteomes" id="UP000275456"/>
    </source>
</evidence>
<dbReference type="EMBL" id="RKHJ01000001">
    <property type="protein sequence ID" value="ROR65981.1"/>
    <property type="molecule type" value="Genomic_DNA"/>
</dbReference>
<reference evidence="4 5" key="1">
    <citation type="submission" date="2018-11" db="EMBL/GenBank/DDBJ databases">
        <title>Sequencing the genomes of 1000 actinobacteria strains.</title>
        <authorList>
            <person name="Klenk H.-P."/>
        </authorList>
    </citation>
    <scope>NUCLEOTIDE SEQUENCE [LARGE SCALE GENOMIC DNA]</scope>
    <source>
        <strain evidence="4 5">DSM 9580</strain>
    </source>
</reference>
<gene>
    <name evidence="4" type="ORF">EDD26_1356</name>
</gene>
<keyword evidence="5" id="KW-1185">Reference proteome</keyword>
<sequence length="466" mass="50490">MTQAPPRATSTPAPDPDTGTSTGASVRTTLGATGPSDTTRLRRVVERDRTPLQRARDRLVGEESVVAAGAKRATGWVRRVVWPVLEPITGFGWAVLIGTVGTLVLGIALGWKELIVIGIAGALLLLAAIAFIIGRNRYRIELDLAYTRVVVGERALGRIEIHAASQKPLLPATIEVPVGRALASFHLPRMRPGDVHEDVFAIPTSRRTILQVGPVRSVRGDPVGLLRRQVKWTDPVELYVHPKTVQLDETAPGLIRDLEGITTRDLTNSDIAFHALRDYVAGDDRRYIHWKSSARTGQLMVRQFEQTRRSVLALGLSTAVDDYADPLEFETAISILGSVGLQAVRDETDLVVRTSRGTLPATTGKRLLDALSGVDWSPRHDRFLDLAATIAREHAGASVIMLHAGATVDPALVRRARTLLPAQARVIVFTVVKGAKPRLQPIGDVSLATLGSVSDLPRIMRGVGLQ</sequence>
<keyword evidence="2" id="KW-1133">Transmembrane helix</keyword>
<feature type="transmembrane region" description="Helical" evidence="2">
    <location>
        <begin position="114"/>
        <end position="134"/>
    </location>
</feature>
<dbReference type="Proteomes" id="UP000275456">
    <property type="component" value="Unassembled WGS sequence"/>
</dbReference>
<name>A0A3N2ASF4_9MICO</name>
<accession>A0A3N2ASF4</accession>
<keyword evidence="2" id="KW-0472">Membrane</keyword>
<proteinExistence type="predicted"/>
<dbReference type="AlphaFoldDB" id="A0A3N2ASF4"/>
<dbReference type="RefSeq" id="WP_123697015.1">
    <property type="nucleotide sequence ID" value="NZ_RKHJ01000001.1"/>
</dbReference>
<protein>
    <submittedName>
        <fullName evidence="4">Uncharacterized protein (DUF58 family)</fullName>
    </submittedName>
</protein>
<dbReference type="OrthoDB" id="9812729at2"/>
<feature type="transmembrane region" description="Helical" evidence="2">
    <location>
        <begin position="88"/>
        <end position="108"/>
    </location>
</feature>
<comment type="caution">
    <text evidence="4">The sequence shown here is derived from an EMBL/GenBank/DDBJ whole genome shotgun (WGS) entry which is preliminary data.</text>
</comment>
<evidence type="ECO:0000256" key="2">
    <source>
        <dbReference type="SAM" id="Phobius"/>
    </source>
</evidence>
<evidence type="ECO:0000313" key="4">
    <source>
        <dbReference type="EMBL" id="ROR65981.1"/>
    </source>
</evidence>